<dbReference type="GO" id="GO:0016491">
    <property type="term" value="F:oxidoreductase activity"/>
    <property type="evidence" value="ECO:0007669"/>
    <property type="project" value="TreeGrafter"/>
</dbReference>
<dbReference type="InterPro" id="IPR045087">
    <property type="entry name" value="Cu-oxidase_fam"/>
</dbReference>
<dbReference type="eggNOG" id="COG2132">
    <property type="taxonomic scope" value="Bacteria"/>
</dbReference>
<evidence type="ECO:0000313" key="5">
    <source>
        <dbReference type="Proteomes" id="UP000019489"/>
    </source>
</evidence>
<dbReference type="Pfam" id="PF07732">
    <property type="entry name" value="Cu-oxidase_3"/>
    <property type="match status" value="1"/>
</dbReference>
<sequence length="1060" mass="106294">MTTDTSSNPRRPDARRRTARARISAVVAALALVVAAGPALTAVAAGSAPATAAAPAAFVPAAPVGKLTPRGCTATAPGEIACDLWAMPGTNQVLGTNVPVWGYSTTGVAGSATAPGPVLVVTQGDRVTITLHNGLSEATSLALPGQPAASFSAGLPATAAAAGVAPGGSAAYSFTATRAGTFLYEAGHTAGGARQVAMGLAGALVVLESGTSAGTAYGTAYADEAVVVLSEIDPALNADPAHFDMRHFRPRYRLINGKPFPASDPIPTDQDHQVLLRYVDAGAEAHPMSLLGSEQTVLATDGHKLANPEAVVVAALEPGMTLDALVHMPTGPESKLALYESAGHLDNNGQSTADPLAVAFGGMLTFLDTAAPAPSTDGVGPVSSSIAAAPNPSDGLAPVTVTAQVSDTRTGNSKVDQAELVVDDAVTTGPGFGTPMTATTGTFGADTTVSVTGTIPATPTAPATCTSTPPPLALSCLDAGKHLVYVRGHDLAGNWGVIGSVVLNLPKTGPATTAGSVVPSPANGTKDVVLKATGDDSAAGGTITAAEYFTGTVGANGTGTAMTLNRSATLVSETATLTAATVAALGEGDTHLFVHSKDSLGLWGPPLDVTVGVDLTAPGVAAASVGPNPTNGLISDKSHPGYLVVSAQIEDRDARGGAQSTLIDAEAFLDPASTTLAGGTGLQLVPVDGALDSWSESVYGLIPLSQVRALSQGTHHVVVRGQDAAGNWGSLTGTNASVELVVDTTAPVLGSLTAAPNPTRGATSVTLTGTVSEPGLQAAEFWLGTTDPGVGKGTRVPVSVTGGTASATISLTGIPLGSQRFNLRVLDLAGNWSNASNVTVQVDRPNAIFSDTFNSGTLSAWSSVTGTPTVTAAAGMPVTAGNLGLQVTLAGGRDNAAAFVTDNTPSVETEYHAQFGFNPNTLRTGTEGPLTLLEGRNGQANNSTQVFQVQYQRPTATTAAQVRVVMTRPGTTALTSPWLTLAAGAHTVRVDWVSGAAGTLQLSVDGQAPQTGQRLTGNTGTLRIEAARLGLTAGVVNSRTTAEAGTAFFDSFVSTRFTLP</sequence>
<dbReference type="EMBL" id="AWSA01000023">
    <property type="protein sequence ID" value="EWT01395.1"/>
    <property type="molecule type" value="Genomic_DNA"/>
</dbReference>
<reference evidence="4 5" key="1">
    <citation type="submission" date="2013-08" db="EMBL/GenBank/DDBJ databases">
        <title>Intrasporangium oryzae NRRL B-24470.</title>
        <authorList>
            <person name="Liu H."/>
            <person name="Wang G."/>
        </authorList>
    </citation>
    <scope>NUCLEOTIDE SEQUENCE [LARGE SCALE GENOMIC DNA]</scope>
    <source>
        <strain evidence="4 5">NRRL B-24470</strain>
    </source>
</reference>
<comment type="caution">
    <text evidence="4">The sequence shown here is derived from an EMBL/GenBank/DDBJ whole genome shotgun (WGS) entry which is preliminary data.</text>
</comment>
<evidence type="ECO:0000313" key="4">
    <source>
        <dbReference type="EMBL" id="EWT01395.1"/>
    </source>
</evidence>
<name>W9G5T1_9MICO</name>
<evidence type="ECO:0000256" key="2">
    <source>
        <dbReference type="SAM" id="SignalP"/>
    </source>
</evidence>
<feature type="chain" id="PRO_5004920173" description="Plastocyanin-like domain-containing protein" evidence="2">
    <location>
        <begin position="45"/>
        <end position="1060"/>
    </location>
</feature>
<gene>
    <name evidence="4" type="ORF">N865_08695</name>
</gene>
<evidence type="ECO:0000256" key="1">
    <source>
        <dbReference type="SAM" id="MobiDB-lite"/>
    </source>
</evidence>
<feature type="domain" description="Plastocyanin-like" evidence="3">
    <location>
        <begin position="112"/>
        <end position="207"/>
    </location>
</feature>
<keyword evidence="2" id="KW-0732">Signal</keyword>
<protein>
    <recommendedName>
        <fullName evidence="3">Plastocyanin-like domain-containing protein</fullName>
    </recommendedName>
</protein>
<dbReference type="GO" id="GO:0005507">
    <property type="term" value="F:copper ion binding"/>
    <property type="evidence" value="ECO:0007669"/>
    <property type="project" value="InterPro"/>
</dbReference>
<organism evidence="4 5">
    <name type="scientific">Intrasporangium oryzae NRRL B-24470</name>
    <dbReference type="NCBI Taxonomy" id="1386089"/>
    <lineage>
        <taxon>Bacteria</taxon>
        <taxon>Bacillati</taxon>
        <taxon>Actinomycetota</taxon>
        <taxon>Actinomycetes</taxon>
        <taxon>Micrococcales</taxon>
        <taxon>Intrasporangiaceae</taxon>
        <taxon>Intrasporangium</taxon>
    </lineage>
</organism>
<keyword evidence="5" id="KW-1185">Reference proteome</keyword>
<dbReference type="Proteomes" id="UP000019489">
    <property type="component" value="Unassembled WGS sequence"/>
</dbReference>
<evidence type="ECO:0000259" key="3">
    <source>
        <dbReference type="Pfam" id="PF07732"/>
    </source>
</evidence>
<dbReference type="SUPFAM" id="SSF49503">
    <property type="entry name" value="Cupredoxins"/>
    <property type="match status" value="2"/>
</dbReference>
<dbReference type="PATRIC" id="fig|1386089.3.peg.2411"/>
<accession>W9G5T1</accession>
<dbReference type="InterPro" id="IPR011707">
    <property type="entry name" value="Cu-oxidase-like_N"/>
</dbReference>
<proteinExistence type="predicted"/>
<dbReference type="InterPro" id="IPR008972">
    <property type="entry name" value="Cupredoxin"/>
</dbReference>
<dbReference type="AlphaFoldDB" id="W9G5T1"/>
<feature type="signal peptide" evidence="2">
    <location>
        <begin position="1"/>
        <end position="44"/>
    </location>
</feature>
<dbReference type="RefSeq" id="WP_034806091.1">
    <property type="nucleotide sequence ID" value="NZ_AWSA01000023.1"/>
</dbReference>
<dbReference type="STRING" id="1386089.N865_08695"/>
<dbReference type="Gene3D" id="2.60.40.420">
    <property type="entry name" value="Cupredoxins - blue copper proteins"/>
    <property type="match status" value="1"/>
</dbReference>
<dbReference type="PANTHER" id="PTHR11709">
    <property type="entry name" value="MULTI-COPPER OXIDASE"/>
    <property type="match status" value="1"/>
</dbReference>
<feature type="region of interest" description="Disordered" evidence="1">
    <location>
        <begin position="374"/>
        <end position="398"/>
    </location>
</feature>